<evidence type="ECO:0000313" key="2">
    <source>
        <dbReference type="Proteomes" id="UP000275267"/>
    </source>
</evidence>
<dbReference type="InterPro" id="IPR002083">
    <property type="entry name" value="MATH/TRAF_dom"/>
</dbReference>
<dbReference type="SUPFAM" id="SSF49599">
    <property type="entry name" value="TRAF domain-like"/>
    <property type="match status" value="1"/>
</dbReference>
<dbReference type="EMBL" id="PQIB02000001">
    <property type="protein sequence ID" value="RLN42953.1"/>
    <property type="molecule type" value="Genomic_DNA"/>
</dbReference>
<accession>A0A3L6TRK0</accession>
<dbReference type="OrthoDB" id="585504at2759"/>
<keyword evidence="2" id="KW-1185">Reference proteome</keyword>
<reference evidence="2" key="1">
    <citation type="journal article" date="2019" name="Nat. Commun.">
        <title>The genome of broomcorn millet.</title>
        <authorList>
            <person name="Zou C."/>
            <person name="Miki D."/>
            <person name="Li D."/>
            <person name="Tang Q."/>
            <person name="Xiao L."/>
            <person name="Rajput S."/>
            <person name="Deng P."/>
            <person name="Jia W."/>
            <person name="Huang R."/>
            <person name="Zhang M."/>
            <person name="Sun Y."/>
            <person name="Hu J."/>
            <person name="Fu X."/>
            <person name="Schnable P.S."/>
            <person name="Li F."/>
            <person name="Zhang H."/>
            <person name="Feng B."/>
            <person name="Zhu X."/>
            <person name="Liu R."/>
            <person name="Schnable J.C."/>
            <person name="Zhu J.-K."/>
            <person name="Zhang H."/>
        </authorList>
    </citation>
    <scope>NUCLEOTIDE SEQUENCE [LARGE SCALE GENOMIC DNA]</scope>
</reference>
<organism evidence="1 2">
    <name type="scientific">Panicum miliaceum</name>
    <name type="common">Proso millet</name>
    <name type="synonym">Broomcorn millet</name>
    <dbReference type="NCBI Taxonomy" id="4540"/>
    <lineage>
        <taxon>Eukaryota</taxon>
        <taxon>Viridiplantae</taxon>
        <taxon>Streptophyta</taxon>
        <taxon>Embryophyta</taxon>
        <taxon>Tracheophyta</taxon>
        <taxon>Spermatophyta</taxon>
        <taxon>Magnoliopsida</taxon>
        <taxon>Liliopsida</taxon>
        <taxon>Poales</taxon>
        <taxon>Poaceae</taxon>
        <taxon>PACMAD clade</taxon>
        <taxon>Panicoideae</taxon>
        <taxon>Panicodae</taxon>
        <taxon>Paniceae</taxon>
        <taxon>Panicinae</taxon>
        <taxon>Panicum</taxon>
        <taxon>Panicum sect. Panicum</taxon>
    </lineage>
</organism>
<dbReference type="AlphaFoldDB" id="A0A3L6TRK0"/>
<comment type="caution">
    <text evidence="1">The sequence shown here is derived from an EMBL/GenBank/DDBJ whole genome shotgun (WGS) entry which is preliminary data.</text>
</comment>
<proteinExistence type="predicted"/>
<name>A0A3L6TRK0_PANMI</name>
<protein>
    <submittedName>
        <fullName evidence="1">BTB/POZ and MATH domain-containing protein 3-like</fullName>
    </submittedName>
</protein>
<dbReference type="CDD" id="cd00121">
    <property type="entry name" value="MATH"/>
    <property type="match status" value="1"/>
</dbReference>
<evidence type="ECO:0000313" key="1">
    <source>
        <dbReference type="EMBL" id="RLN42953.1"/>
    </source>
</evidence>
<dbReference type="Proteomes" id="UP000275267">
    <property type="component" value="Unassembled WGS sequence"/>
</dbReference>
<sequence length="70" mass="7522">MSTPGFGVADADDPSSASAIVAGIVTGHHILHIEGYLRIMEEIPNGNRIKSRPFRVGARSWCILYSTPIA</sequence>
<gene>
    <name evidence="1" type="ORF">C2845_PM01G41880</name>
</gene>